<sequence length="83" mass="9494">MSIKEIKQKTVNVQHKILQVPAQEYLQKVNKFSDPYSQEALQSFTADYLNSTDDQGIIGMVRYNKSEGDVVIDAAIRYPERLS</sequence>
<dbReference type="AlphaFoldDB" id="A0AAU8HW35"/>
<reference evidence="1" key="1">
    <citation type="journal article" date="2018" name="Antonie Van Leeuwenhoek">
        <title>Proteinivorax hydrogeniformans sp. nov., an anaerobic, haloalkaliphilic bacterium fermenting proteinaceous compounds with high hydrogen production.</title>
        <authorList>
            <person name="Boltyanskaya Y."/>
            <person name="Detkova E."/>
            <person name="Pimenov N."/>
            <person name="Kevbrin V."/>
        </authorList>
    </citation>
    <scope>NUCLEOTIDE SEQUENCE</scope>
    <source>
        <strain evidence="1">Z-710</strain>
    </source>
</reference>
<organism evidence="1">
    <name type="scientific">Proteinivorax hydrogeniformans</name>
    <dbReference type="NCBI Taxonomy" id="1826727"/>
    <lineage>
        <taxon>Bacteria</taxon>
        <taxon>Bacillati</taxon>
        <taxon>Bacillota</taxon>
        <taxon>Clostridia</taxon>
        <taxon>Eubacteriales</taxon>
        <taxon>Proteinivoracaceae</taxon>
        <taxon>Proteinivorax</taxon>
    </lineage>
</organism>
<gene>
    <name evidence="1" type="ORF">PRVXH_000918</name>
</gene>
<dbReference type="RefSeq" id="WP_353894141.1">
    <property type="nucleotide sequence ID" value="NZ_CP159485.1"/>
</dbReference>
<proteinExistence type="predicted"/>
<protein>
    <submittedName>
        <fullName evidence="1">Uncharacterized protein</fullName>
    </submittedName>
</protein>
<dbReference type="EMBL" id="CP159485">
    <property type="protein sequence ID" value="XCI29593.1"/>
    <property type="molecule type" value="Genomic_DNA"/>
</dbReference>
<reference evidence="1" key="2">
    <citation type="submission" date="2024-06" db="EMBL/GenBank/DDBJ databases">
        <authorList>
            <person name="Petrova K.O."/>
            <person name="Toshchakov S.V."/>
            <person name="Boltjanskaja Y.V."/>
            <person name="Kevbrin V.V."/>
        </authorList>
    </citation>
    <scope>NUCLEOTIDE SEQUENCE</scope>
    <source>
        <strain evidence="1">Z-710</strain>
    </source>
</reference>
<accession>A0AAU8HW35</accession>
<evidence type="ECO:0000313" key="1">
    <source>
        <dbReference type="EMBL" id="XCI29593.1"/>
    </source>
</evidence>
<name>A0AAU8HW35_9FIRM</name>